<reference evidence="1 2" key="1">
    <citation type="submission" date="2024-06" db="EMBL/GenBank/DDBJ databases">
        <title>The Natural Products Discovery Center: Release of the First 8490 Sequenced Strains for Exploring Actinobacteria Biosynthetic Diversity.</title>
        <authorList>
            <person name="Kalkreuter E."/>
            <person name="Kautsar S.A."/>
            <person name="Yang D."/>
            <person name="Bader C.D."/>
            <person name="Teijaro C.N."/>
            <person name="Fluegel L."/>
            <person name="Davis C.M."/>
            <person name="Simpson J.R."/>
            <person name="Lauterbach L."/>
            <person name="Steele A.D."/>
            <person name="Gui C."/>
            <person name="Meng S."/>
            <person name="Li G."/>
            <person name="Viehrig K."/>
            <person name="Ye F."/>
            <person name="Su P."/>
            <person name="Kiefer A.F."/>
            <person name="Nichols A."/>
            <person name="Cepeda A.J."/>
            <person name="Yan W."/>
            <person name="Fan B."/>
            <person name="Jiang Y."/>
            <person name="Adhikari A."/>
            <person name="Zheng C.-J."/>
            <person name="Schuster L."/>
            <person name="Cowan T.M."/>
            <person name="Smanski M.J."/>
            <person name="Chevrette M.G."/>
            <person name="De Carvalho L.P.S."/>
            <person name="Shen B."/>
        </authorList>
    </citation>
    <scope>NUCLEOTIDE SEQUENCE [LARGE SCALE GENOMIC DNA]</scope>
    <source>
        <strain evidence="1 2">NPDC033843</strain>
    </source>
</reference>
<organism evidence="1 2">
    <name type="scientific">Streptomyces sp. 900129855</name>
    <dbReference type="NCBI Taxonomy" id="3155129"/>
    <lineage>
        <taxon>Bacteria</taxon>
        <taxon>Bacillati</taxon>
        <taxon>Actinomycetota</taxon>
        <taxon>Actinomycetes</taxon>
        <taxon>Kitasatosporales</taxon>
        <taxon>Streptomycetaceae</taxon>
        <taxon>Streptomyces</taxon>
    </lineage>
</organism>
<evidence type="ECO:0000313" key="2">
    <source>
        <dbReference type="Proteomes" id="UP001550739"/>
    </source>
</evidence>
<accession>A0ABV2ZTK7</accession>
<name>A0ABV2ZTK7_9ACTN</name>
<feature type="non-terminal residue" evidence="1">
    <location>
        <position position="1"/>
    </location>
</feature>
<sequence length="73" mass="7611">TEQSGLDIKISGELPLTGVPEILAGSVDDRSALLRWVHDADTTTTAVAVNHRLPVVKLKRLGAGAPTSVPARA</sequence>
<dbReference type="Proteomes" id="UP001550739">
    <property type="component" value="Unassembled WGS sequence"/>
</dbReference>
<protein>
    <submittedName>
        <fullName evidence="1">Ferredoxin reductase</fullName>
    </submittedName>
</protein>
<proteinExistence type="predicted"/>
<dbReference type="EMBL" id="JBEZVE010000024">
    <property type="protein sequence ID" value="MEU3785908.1"/>
    <property type="molecule type" value="Genomic_DNA"/>
</dbReference>
<gene>
    <name evidence="1" type="ORF">AB0E89_36115</name>
</gene>
<comment type="caution">
    <text evidence="1">The sequence shown here is derived from an EMBL/GenBank/DDBJ whole genome shotgun (WGS) entry which is preliminary data.</text>
</comment>
<keyword evidence="2" id="KW-1185">Reference proteome</keyword>
<evidence type="ECO:0000313" key="1">
    <source>
        <dbReference type="EMBL" id="MEU3785908.1"/>
    </source>
</evidence>